<gene>
    <name evidence="3" type="ORF">VKT23_012289</name>
</gene>
<feature type="region of interest" description="Disordered" evidence="2">
    <location>
        <begin position="291"/>
        <end position="355"/>
    </location>
</feature>
<feature type="region of interest" description="Disordered" evidence="2">
    <location>
        <begin position="1"/>
        <end position="48"/>
    </location>
</feature>
<keyword evidence="4" id="KW-1185">Reference proteome</keyword>
<evidence type="ECO:0000313" key="4">
    <source>
        <dbReference type="Proteomes" id="UP001498398"/>
    </source>
</evidence>
<protein>
    <submittedName>
        <fullName evidence="3">Uncharacterized protein</fullName>
    </submittedName>
</protein>
<feature type="compositionally biased region" description="Acidic residues" evidence="2">
    <location>
        <begin position="99"/>
        <end position="121"/>
    </location>
</feature>
<keyword evidence="1" id="KW-0175">Coiled coil</keyword>
<dbReference type="EMBL" id="JBANRG010000029">
    <property type="protein sequence ID" value="KAK7452186.1"/>
    <property type="molecule type" value="Genomic_DNA"/>
</dbReference>
<reference evidence="3 4" key="1">
    <citation type="submission" date="2024-01" db="EMBL/GenBank/DDBJ databases">
        <title>A draft genome for the cacao thread blight pathogen Marasmiellus scandens.</title>
        <authorList>
            <person name="Baruah I.K."/>
            <person name="Leung J."/>
            <person name="Bukari Y."/>
            <person name="Amoako-Attah I."/>
            <person name="Meinhardt L.W."/>
            <person name="Bailey B.A."/>
            <person name="Cohen S.P."/>
        </authorList>
    </citation>
    <scope>NUCLEOTIDE SEQUENCE [LARGE SCALE GENOMIC DNA]</scope>
    <source>
        <strain evidence="3 4">GH-19</strain>
    </source>
</reference>
<evidence type="ECO:0000256" key="1">
    <source>
        <dbReference type="SAM" id="Coils"/>
    </source>
</evidence>
<accession>A0ABR1J6K1</accession>
<feature type="compositionally biased region" description="Basic and acidic residues" evidence="2">
    <location>
        <begin position="306"/>
        <end position="315"/>
    </location>
</feature>
<comment type="caution">
    <text evidence="3">The sequence shown here is derived from an EMBL/GenBank/DDBJ whole genome shotgun (WGS) entry which is preliminary data.</text>
</comment>
<evidence type="ECO:0000313" key="3">
    <source>
        <dbReference type="EMBL" id="KAK7452186.1"/>
    </source>
</evidence>
<proteinExistence type="predicted"/>
<feature type="compositionally biased region" description="Low complexity" evidence="2">
    <location>
        <begin position="1"/>
        <end position="13"/>
    </location>
</feature>
<feature type="region of interest" description="Disordered" evidence="2">
    <location>
        <begin position="80"/>
        <end position="127"/>
    </location>
</feature>
<evidence type="ECO:0000256" key="2">
    <source>
        <dbReference type="SAM" id="MobiDB-lite"/>
    </source>
</evidence>
<feature type="coiled-coil region" evidence="1">
    <location>
        <begin position="129"/>
        <end position="162"/>
    </location>
</feature>
<name>A0ABR1J6K1_9AGAR</name>
<organism evidence="3 4">
    <name type="scientific">Marasmiellus scandens</name>
    <dbReference type="NCBI Taxonomy" id="2682957"/>
    <lineage>
        <taxon>Eukaryota</taxon>
        <taxon>Fungi</taxon>
        <taxon>Dikarya</taxon>
        <taxon>Basidiomycota</taxon>
        <taxon>Agaricomycotina</taxon>
        <taxon>Agaricomycetes</taxon>
        <taxon>Agaricomycetidae</taxon>
        <taxon>Agaricales</taxon>
        <taxon>Marasmiineae</taxon>
        <taxon>Omphalotaceae</taxon>
        <taxon>Marasmiellus</taxon>
    </lineage>
</organism>
<dbReference type="Proteomes" id="UP001498398">
    <property type="component" value="Unassembled WGS sequence"/>
</dbReference>
<sequence length="355" mass="38988">MSARSTRSTAKAAGENQQPTTKAALSGKSKHATSKHVDTKKVTGIKAGKKAKAAALGNSTNYDINALLAAVVRMQEQMQEKLSVVDDDDSDNNSSRDAEEQDAETADMDIDEVPVDTDEVDTGMVDVDKNQSTESADELEKLRAALRDMEAANDSLRQQLEATSHGTDTHAMASIPRPSGVAGKDFSIQVAMNLAGSSSKDQKYKALQRRVKDLVGHARIPYEVPWKDVPAKTKSTLFEAVRQDQPFLARYKNDWATEELAKQYLKNKRKNAYKNGWLIVSDKYSHLKANAAKRSVSGSRRSKAKAVREDREAQKAARQAKKYTARAQQGNAKAVDKDNQSVDDSNMVVDEQETA</sequence>